<sequence>MEYGQLCPLAKASEILAERWTFLVIRQLLSGAARFNEIRRGVPLMSPSLLSQRLQRLEREGLVRREALASGHHYRLTEAGRELAPIVHGLSRWGERWVLGHIDPRKPDVTALMWAMRRRVDPSVFEQGRVTVQFEFTDQPRSKRFWWLVNEGTNVDLCPKDPGFEVDLYVVTDLEAMAQIWVGKLQLSTAMNAGHLECSGGQDLRRAFHSWLLLSPFAQKRAAEPGYRSKGVGLAVESNALKGRRSAPRHGDSLSSPPR</sequence>
<evidence type="ECO:0000256" key="3">
    <source>
        <dbReference type="ARBA" id="ARBA00023163"/>
    </source>
</evidence>
<evidence type="ECO:0000313" key="6">
    <source>
        <dbReference type="EMBL" id="XCG47297.1"/>
    </source>
</evidence>
<dbReference type="RefSeq" id="WP_353645151.1">
    <property type="nucleotide sequence ID" value="NZ_CP159253.1"/>
</dbReference>
<dbReference type="Gene3D" id="3.30.1050.10">
    <property type="entry name" value="SCP2 sterol-binding domain"/>
    <property type="match status" value="1"/>
</dbReference>
<organism evidence="6">
    <name type="scientific">Mesorhizobium sp. WSM2240</name>
    <dbReference type="NCBI Taxonomy" id="3228851"/>
    <lineage>
        <taxon>Bacteria</taxon>
        <taxon>Pseudomonadati</taxon>
        <taxon>Pseudomonadota</taxon>
        <taxon>Alphaproteobacteria</taxon>
        <taxon>Hyphomicrobiales</taxon>
        <taxon>Phyllobacteriaceae</taxon>
        <taxon>Mesorhizobium</taxon>
    </lineage>
</organism>
<protein>
    <submittedName>
        <fullName evidence="6">Helix-turn-helix domain-containing protein</fullName>
    </submittedName>
</protein>
<evidence type="ECO:0000259" key="5">
    <source>
        <dbReference type="PROSITE" id="PS51118"/>
    </source>
</evidence>
<dbReference type="Pfam" id="PF01638">
    <property type="entry name" value="HxlR"/>
    <property type="match status" value="1"/>
</dbReference>
<accession>A0AAU8CK90</accession>
<proteinExistence type="predicted"/>
<dbReference type="CDD" id="cd00090">
    <property type="entry name" value="HTH_ARSR"/>
    <property type="match status" value="1"/>
</dbReference>
<evidence type="ECO:0000256" key="1">
    <source>
        <dbReference type="ARBA" id="ARBA00023015"/>
    </source>
</evidence>
<dbReference type="Gene3D" id="1.10.10.10">
    <property type="entry name" value="Winged helix-like DNA-binding domain superfamily/Winged helix DNA-binding domain"/>
    <property type="match status" value="1"/>
</dbReference>
<dbReference type="PROSITE" id="PS51118">
    <property type="entry name" value="HTH_HXLR"/>
    <property type="match status" value="1"/>
</dbReference>
<keyword evidence="1" id="KW-0805">Transcription regulation</keyword>
<dbReference type="AlphaFoldDB" id="A0AAU8CK90"/>
<dbReference type="InterPro" id="IPR036388">
    <property type="entry name" value="WH-like_DNA-bd_sf"/>
</dbReference>
<dbReference type="PANTHER" id="PTHR33204:SF18">
    <property type="entry name" value="TRANSCRIPTIONAL REGULATORY PROTEIN"/>
    <property type="match status" value="1"/>
</dbReference>
<feature type="region of interest" description="Disordered" evidence="4">
    <location>
        <begin position="238"/>
        <end position="259"/>
    </location>
</feature>
<gene>
    <name evidence="6" type="ORF">ABVK50_18680</name>
</gene>
<dbReference type="PANTHER" id="PTHR33204">
    <property type="entry name" value="TRANSCRIPTIONAL REGULATOR, MARR FAMILY"/>
    <property type="match status" value="1"/>
</dbReference>
<dbReference type="EMBL" id="CP159253">
    <property type="protein sequence ID" value="XCG47297.1"/>
    <property type="molecule type" value="Genomic_DNA"/>
</dbReference>
<name>A0AAU8CK90_9HYPH</name>
<keyword evidence="3" id="KW-0804">Transcription</keyword>
<evidence type="ECO:0000256" key="4">
    <source>
        <dbReference type="SAM" id="MobiDB-lite"/>
    </source>
</evidence>
<feature type="domain" description="HTH hxlR-type" evidence="5">
    <location>
        <begin position="7"/>
        <end position="102"/>
    </location>
</feature>
<evidence type="ECO:0000256" key="2">
    <source>
        <dbReference type="ARBA" id="ARBA00023125"/>
    </source>
</evidence>
<dbReference type="GO" id="GO:0003677">
    <property type="term" value="F:DNA binding"/>
    <property type="evidence" value="ECO:0007669"/>
    <property type="project" value="UniProtKB-KW"/>
</dbReference>
<dbReference type="InterPro" id="IPR011991">
    <property type="entry name" value="ArsR-like_HTH"/>
</dbReference>
<reference evidence="6" key="1">
    <citation type="submission" date="2024-06" db="EMBL/GenBank/DDBJ databases">
        <title>Mesorhizobium karijinii sp. nov., a symbiont of the iconic Swainsona formosa from arid Australia.</title>
        <authorList>
            <person name="Hill Y.J."/>
            <person name="Watkin E.L.J."/>
            <person name="O'Hara G.W."/>
            <person name="Terpolilli J."/>
            <person name="Tye M.L."/>
            <person name="Kohlmeier M.G."/>
        </authorList>
    </citation>
    <scope>NUCLEOTIDE SEQUENCE</scope>
    <source>
        <strain evidence="6">WSM2240</strain>
    </source>
</reference>
<dbReference type="InterPro" id="IPR036527">
    <property type="entry name" value="SCP2_sterol-bd_dom_sf"/>
</dbReference>
<dbReference type="SUPFAM" id="SSF46785">
    <property type="entry name" value="Winged helix' DNA-binding domain"/>
    <property type="match status" value="1"/>
</dbReference>
<dbReference type="GO" id="GO:0006355">
    <property type="term" value="P:regulation of DNA-templated transcription"/>
    <property type="evidence" value="ECO:0007669"/>
    <property type="project" value="UniProtKB-ARBA"/>
</dbReference>
<dbReference type="SUPFAM" id="SSF55718">
    <property type="entry name" value="SCP-like"/>
    <property type="match status" value="1"/>
</dbReference>
<keyword evidence="2" id="KW-0238">DNA-binding</keyword>
<dbReference type="InterPro" id="IPR036390">
    <property type="entry name" value="WH_DNA-bd_sf"/>
</dbReference>
<dbReference type="InterPro" id="IPR002577">
    <property type="entry name" value="HTH_HxlR"/>
</dbReference>